<dbReference type="Proteomes" id="UP000095282">
    <property type="component" value="Unplaced"/>
</dbReference>
<feature type="region of interest" description="Disordered" evidence="1">
    <location>
        <begin position="1"/>
        <end position="20"/>
    </location>
</feature>
<protein>
    <submittedName>
        <fullName evidence="3">Autophagy_act_C domain-containing protein</fullName>
    </submittedName>
</protein>
<sequence>MVRRNLSQKSSNSSFSGWGHEARGLIPEEESSYRNQQKTFEIYIHYHAGYSVVPLYMSVLPYDEILAFFFERRVSWELEAKSKIRIH</sequence>
<evidence type="ECO:0000313" key="3">
    <source>
        <dbReference type="WBParaSite" id="Csp11.Scaffold629.g14027.t1"/>
    </source>
</evidence>
<dbReference type="AlphaFoldDB" id="A0A1I7U1Y1"/>
<keyword evidence="2" id="KW-1185">Reference proteome</keyword>
<reference evidence="3" key="1">
    <citation type="submission" date="2016-11" db="UniProtKB">
        <authorList>
            <consortium name="WormBaseParasite"/>
        </authorList>
    </citation>
    <scope>IDENTIFICATION</scope>
</reference>
<proteinExistence type="predicted"/>
<feature type="compositionally biased region" description="Low complexity" evidence="1">
    <location>
        <begin position="7"/>
        <end position="16"/>
    </location>
</feature>
<organism evidence="2 3">
    <name type="scientific">Caenorhabditis tropicalis</name>
    <dbReference type="NCBI Taxonomy" id="1561998"/>
    <lineage>
        <taxon>Eukaryota</taxon>
        <taxon>Metazoa</taxon>
        <taxon>Ecdysozoa</taxon>
        <taxon>Nematoda</taxon>
        <taxon>Chromadorea</taxon>
        <taxon>Rhabditida</taxon>
        <taxon>Rhabditina</taxon>
        <taxon>Rhabditomorpha</taxon>
        <taxon>Rhabditoidea</taxon>
        <taxon>Rhabditidae</taxon>
        <taxon>Peloderinae</taxon>
        <taxon>Caenorhabditis</taxon>
    </lineage>
</organism>
<evidence type="ECO:0000256" key="1">
    <source>
        <dbReference type="SAM" id="MobiDB-lite"/>
    </source>
</evidence>
<accession>A0A1I7U1Y1</accession>
<name>A0A1I7U1Y1_9PELO</name>
<evidence type="ECO:0000313" key="2">
    <source>
        <dbReference type="Proteomes" id="UP000095282"/>
    </source>
</evidence>
<dbReference type="WBParaSite" id="Csp11.Scaffold629.g14027.t1">
    <property type="protein sequence ID" value="Csp11.Scaffold629.g14027.t1"/>
    <property type="gene ID" value="Csp11.Scaffold629.g14027"/>
</dbReference>